<dbReference type="PANTHER" id="PTHR47806">
    <property type="entry name" value="50S RIBOSOMAL PROTEIN L3 GLUTAMINE METHYLTRANSFERASE"/>
    <property type="match status" value="1"/>
</dbReference>
<dbReference type="EC" id="2.1.1.298" evidence="4"/>
<dbReference type="Gene3D" id="1.10.8.10">
    <property type="entry name" value="DNA helicase RuvA subunit, C-terminal domain"/>
    <property type="match status" value="1"/>
</dbReference>
<dbReference type="PROSITE" id="PS00092">
    <property type="entry name" value="N6_MTASE"/>
    <property type="match status" value="1"/>
</dbReference>
<dbReference type="InterPro" id="IPR017127">
    <property type="entry name" value="Ribosome_uL3_MTase"/>
</dbReference>
<comment type="function">
    <text evidence="4">Methylates ribosomal protein uL3 on a specific glutamine residue.</text>
</comment>
<accession>A0A1G8F6C2</accession>
<evidence type="ECO:0000256" key="3">
    <source>
        <dbReference type="ARBA" id="ARBA00022691"/>
    </source>
</evidence>
<dbReference type="NCBIfam" id="TIGR00536">
    <property type="entry name" value="hemK_fam"/>
    <property type="match status" value="1"/>
</dbReference>
<evidence type="ECO:0000256" key="1">
    <source>
        <dbReference type="ARBA" id="ARBA00022603"/>
    </source>
</evidence>
<dbReference type="GO" id="GO:0003676">
    <property type="term" value="F:nucleic acid binding"/>
    <property type="evidence" value="ECO:0007669"/>
    <property type="project" value="InterPro"/>
</dbReference>
<evidence type="ECO:0000313" key="8">
    <source>
        <dbReference type="Proteomes" id="UP000199636"/>
    </source>
</evidence>
<dbReference type="InterPro" id="IPR007848">
    <property type="entry name" value="Small_mtfrase_dom"/>
</dbReference>
<dbReference type="GO" id="GO:0005840">
    <property type="term" value="C:ribosome"/>
    <property type="evidence" value="ECO:0007669"/>
    <property type="project" value="UniProtKB-KW"/>
</dbReference>
<dbReference type="InterPro" id="IPR040758">
    <property type="entry name" value="PrmC_N"/>
</dbReference>
<gene>
    <name evidence="4" type="primary">prmB</name>
    <name evidence="7" type="ORF">SAMN05216272_10346</name>
</gene>
<comment type="similarity">
    <text evidence="4">Belongs to the protein N5-glutamine methyltransferase family. PrmB subfamily.</text>
</comment>
<keyword evidence="8" id="KW-1185">Reference proteome</keyword>
<feature type="domain" description="Methyltransferase small" evidence="5">
    <location>
        <begin position="127"/>
        <end position="208"/>
    </location>
</feature>
<evidence type="ECO:0000256" key="2">
    <source>
        <dbReference type="ARBA" id="ARBA00022679"/>
    </source>
</evidence>
<evidence type="ECO:0000259" key="5">
    <source>
        <dbReference type="Pfam" id="PF05175"/>
    </source>
</evidence>
<dbReference type="SUPFAM" id="SSF53335">
    <property type="entry name" value="S-adenosyl-L-methionine-dependent methyltransferases"/>
    <property type="match status" value="1"/>
</dbReference>
<reference evidence="8" key="1">
    <citation type="submission" date="2016-10" db="EMBL/GenBank/DDBJ databases">
        <authorList>
            <person name="Varghese N."/>
            <person name="Submissions S."/>
        </authorList>
    </citation>
    <scope>NUCLEOTIDE SEQUENCE [LARGE SCALE GENOMIC DNA]</scope>
    <source>
        <strain evidence="8">CCM 7469</strain>
    </source>
</reference>
<dbReference type="Pfam" id="PF05175">
    <property type="entry name" value="MTS"/>
    <property type="match status" value="1"/>
</dbReference>
<dbReference type="FunFam" id="3.40.50.150:FF:000042">
    <property type="entry name" value="50S ribosomal protein L3 glutamine methyltransferase"/>
    <property type="match status" value="1"/>
</dbReference>
<evidence type="ECO:0000256" key="4">
    <source>
        <dbReference type="HAMAP-Rule" id="MF_02125"/>
    </source>
</evidence>
<keyword evidence="7" id="KW-0687">Ribonucleoprotein</keyword>
<dbReference type="GO" id="GO:0032259">
    <property type="term" value="P:methylation"/>
    <property type="evidence" value="ECO:0007669"/>
    <property type="project" value="UniProtKB-KW"/>
</dbReference>
<dbReference type="PANTHER" id="PTHR47806:SF1">
    <property type="entry name" value="RIBOSOMAL PROTEIN UL3 GLUTAMINE METHYLTRANSFERASE"/>
    <property type="match status" value="1"/>
</dbReference>
<dbReference type="PIRSF" id="PIRSF037167">
    <property type="entry name" value="Mtase_YfcB_prd"/>
    <property type="match status" value="1"/>
</dbReference>
<dbReference type="STRING" id="428992.SAMN05216272_10346"/>
<dbReference type="OrthoDB" id="9800643at2"/>
<evidence type="ECO:0000313" key="7">
    <source>
        <dbReference type="EMBL" id="SDH77657.1"/>
    </source>
</evidence>
<keyword evidence="1 4" id="KW-0489">Methyltransferase</keyword>
<dbReference type="CDD" id="cd02440">
    <property type="entry name" value="AdoMet_MTases"/>
    <property type="match status" value="1"/>
</dbReference>
<dbReference type="Gene3D" id="3.40.50.150">
    <property type="entry name" value="Vaccinia Virus protein VP39"/>
    <property type="match status" value="1"/>
</dbReference>
<dbReference type="RefSeq" id="WP_090262048.1">
    <property type="nucleotide sequence ID" value="NZ_FNDS01000003.1"/>
</dbReference>
<dbReference type="EMBL" id="FNDS01000003">
    <property type="protein sequence ID" value="SDH77657.1"/>
    <property type="molecule type" value="Genomic_DNA"/>
</dbReference>
<dbReference type="AlphaFoldDB" id="A0A1G8F6C2"/>
<comment type="catalytic activity">
    <reaction evidence="4">
        <text>L-glutaminyl-[ribosomal protein uL3] + S-adenosyl-L-methionine = N(5)-methyl-L-glutaminyl-[ribosomal protein uL3] + S-adenosyl-L-homocysteine + H(+)</text>
        <dbReference type="Rhea" id="RHEA:45020"/>
        <dbReference type="Rhea" id="RHEA-COMP:11063"/>
        <dbReference type="Rhea" id="RHEA-COMP:11064"/>
        <dbReference type="ChEBI" id="CHEBI:15378"/>
        <dbReference type="ChEBI" id="CHEBI:30011"/>
        <dbReference type="ChEBI" id="CHEBI:57856"/>
        <dbReference type="ChEBI" id="CHEBI:59789"/>
        <dbReference type="ChEBI" id="CHEBI:61891"/>
        <dbReference type="EC" id="2.1.1.298"/>
    </reaction>
</comment>
<protein>
    <recommendedName>
        <fullName evidence="4">Ribosomal protein uL3 glutamine methyltransferase</fullName>
        <shortName evidence="4">uL3 MTase</shortName>
        <ecNumber evidence="4">2.1.1.298</ecNumber>
    </recommendedName>
    <alternativeName>
        <fullName evidence="4">N5-glutamine methyltransferase PrmB</fullName>
    </alternativeName>
</protein>
<dbReference type="NCBIfam" id="TIGR03533">
    <property type="entry name" value="L3_gln_methyl"/>
    <property type="match status" value="1"/>
</dbReference>
<keyword evidence="3 4" id="KW-0949">S-adenosyl-L-methionine</keyword>
<dbReference type="Proteomes" id="UP000199636">
    <property type="component" value="Unassembled WGS sequence"/>
</dbReference>
<dbReference type="HAMAP" id="MF_02125">
    <property type="entry name" value="L3_methyltr_PrmB"/>
    <property type="match status" value="1"/>
</dbReference>
<name>A0A1G8F6C2_9PSED</name>
<dbReference type="Pfam" id="PF17827">
    <property type="entry name" value="PrmC_N"/>
    <property type="match status" value="1"/>
</dbReference>
<dbReference type="InterPro" id="IPR004556">
    <property type="entry name" value="HemK-like"/>
</dbReference>
<sequence length="303" mass="34145">MTESRLLTLRDHIRWAVSRFHAEGLFFGHGTDNAWDDARQLVLGALNLPWEIADAYLDCRLEDDEREQLRELLRQRIEERVPTAYLLGEAWFCGMPFVVDRRVLIPRSPIAELIERQFEPWLAIEPTRILDLCTGSGCIGIACAHAFPRAEVVLGDLSFDALEVANINIERHELGERVYTVQGDGFAGLPGQRFDLIVSNPPYVDAEDFAEMPAEYQHEPELGLACGDDGLDLVRRMLAEAADHLSEKGSLIVEVGNSQVHVEALYPEVDFTWLEFAHGGHGVFLLSAAQCREHQALFRARVK</sequence>
<dbReference type="InterPro" id="IPR002052">
    <property type="entry name" value="DNA_methylase_N6_adenine_CS"/>
</dbReference>
<keyword evidence="2 4" id="KW-0808">Transferase</keyword>
<feature type="domain" description="Release factor glutamine methyltransferase N-terminal" evidence="6">
    <location>
        <begin position="24"/>
        <end position="88"/>
    </location>
</feature>
<dbReference type="GO" id="GO:0005829">
    <property type="term" value="C:cytosol"/>
    <property type="evidence" value="ECO:0007669"/>
    <property type="project" value="TreeGrafter"/>
</dbReference>
<dbReference type="InterPro" id="IPR029063">
    <property type="entry name" value="SAM-dependent_MTases_sf"/>
</dbReference>
<dbReference type="GO" id="GO:0036009">
    <property type="term" value="F:protein-glutamine N-methyltransferase activity"/>
    <property type="evidence" value="ECO:0007669"/>
    <property type="project" value="UniProtKB-UniRule"/>
</dbReference>
<proteinExistence type="inferred from homology"/>
<keyword evidence="7" id="KW-0689">Ribosomal protein</keyword>
<organism evidence="7 8">
    <name type="scientific">Pseudomonas panipatensis</name>
    <dbReference type="NCBI Taxonomy" id="428992"/>
    <lineage>
        <taxon>Bacteria</taxon>
        <taxon>Pseudomonadati</taxon>
        <taxon>Pseudomonadota</taxon>
        <taxon>Gammaproteobacteria</taxon>
        <taxon>Pseudomonadales</taxon>
        <taxon>Pseudomonadaceae</taxon>
        <taxon>Pseudomonas</taxon>
    </lineage>
</organism>
<evidence type="ECO:0000259" key="6">
    <source>
        <dbReference type="Pfam" id="PF17827"/>
    </source>
</evidence>